<dbReference type="STRING" id="1238182.C882_1758"/>
<reference evidence="1 2" key="1">
    <citation type="journal article" date="2013" name="Genome Announc.">
        <title>Draft Genome Sequence of an Alphaproteobacterium, Caenispirillum salinarum AK4(T), Isolated from a Solar Saltern.</title>
        <authorList>
            <person name="Khatri I."/>
            <person name="Singh A."/>
            <person name="Korpole S."/>
            <person name="Pinnaka A.K."/>
            <person name="Subramanian S."/>
        </authorList>
    </citation>
    <scope>NUCLEOTIDE SEQUENCE [LARGE SCALE GENOMIC DNA]</scope>
    <source>
        <strain evidence="1 2">AK4</strain>
    </source>
</reference>
<gene>
    <name evidence="1" type="ORF">C882_1758</name>
</gene>
<organism evidence="1 2">
    <name type="scientific">Caenispirillum salinarum AK4</name>
    <dbReference type="NCBI Taxonomy" id="1238182"/>
    <lineage>
        <taxon>Bacteria</taxon>
        <taxon>Pseudomonadati</taxon>
        <taxon>Pseudomonadota</taxon>
        <taxon>Alphaproteobacteria</taxon>
        <taxon>Rhodospirillales</taxon>
        <taxon>Novispirillaceae</taxon>
        <taxon>Caenispirillum</taxon>
    </lineage>
</organism>
<keyword evidence="2" id="KW-1185">Reference proteome</keyword>
<sequence>MELTSYAALTVAGTEVIHKAECTFSFLGENSGGSAVTGSSTVTLTADAQPLQGGLAGVLVDGNQDSDGYGNTLSVTASGVLRTG</sequence>
<dbReference type="EMBL" id="ANHY01000020">
    <property type="protein sequence ID" value="EKV27256.1"/>
    <property type="molecule type" value="Genomic_DNA"/>
</dbReference>
<dbReference type="AlphaFoldDB" id="K9HF10"/>
<evidence type="ECO:0000313" key="1">
    <source>
        <dbReference type="EMBL" id="EKV27256.1"/>
    </source>
</evidence>
<proteinExistence type="predicted"/>
<name>K9HF10_9PROT</name>
<dbReference type="Proteomes" id="UP000009881">
    <property type="component" value="Unassembled WGS sequence"/>
</dbReference>
<comment type="caution">
    <text evidence="1">The sequence shown here is derived from an EMBL/GenBank/DDBJ whole genome shotgun (WGS) entry which is preliminary data.</text>
</comment>
<evidence type="ECO:0000313" key="2">
    <source>
        <dbReference type="Proteomes" id="UP000009881"/>
    </source>
</evidence>
<protein>
    <submittedName>
        <fullName evidence="1">Uncharacterized protein</fullName>
    </submittedName>
</protein>
<accession>K9HF10</accession>